<protein>
    <recommendedName>
        <fullName evidence="1">Novel STAND NTPase 1 domain-containing protein</fullName>
    </recommendedName>
</protein>
<dbReference type="PANTHER" id="PTHR47691:SF3">
    <property type="entry name" value="HTH-TYPE TRANSCRIPTIONAL REGULATOR RV0890C-RELATED"/>
    <property type="match status" value="1"/>
</dbReference>
<proteinExistence type="predicted"/>
<name>A0AAD7JL65_9AGAR</name>
<dbReference type="Proteomes" id="UP001215598">
    <property type="component" value="Unassembled WGS sequence"/>
</dbReference>
<evidence type="ECO:0000313" key="3">
    <source>
        <dbReference type="Proteomes" id="UP001215598"/>
    </source>
</evidence>
<dbReference type="Gene3D" id="3.40.50.300">
    <property type="entry name" value="P-loop containing nucleotide triphosphate hydrolases"/>
    <property type="match status" value="1"/>
</dbReference>
<dbReference type="Pfam" id="PF20703">
    <property type="entry name" value="nSTAND1"/>
    <property type="match status" value="1"/>
</dbReference>
<gene>
    <name evidence="2" type="ORF">B0H16DRAFT_353432</name>
</gene>
<dbReference type="SUPFAM" id="SSF52540">
    <property type="entry name" value="P-loop containing nucleoside triphosphate hydrolases"/>
    <property type="match status" value="1"/>
</dbReference>
<dbReference type="InterPro" id="IPR027417">
    <property type="entry name" value="P-loop_NTPase"/>
</dbReference>
<evidence type="ECO:0000259" key="1">
    <source>
        <dbReference type="Pfam" id="PF20703"/>
    </source>
</evidence>
<dbReference type="InterPro" id="IPR049052">
    <property type="entry name" value="nSTAND1"/>
</dbReference>
<comment type="caution">
    <text evidence="2">The sequence shown here is derived from an EMBL/GenBank/DDBJ whole genome shotgun (WGS) entry which is preliminary data.</text>
</comment>
<keyword evidence="3" id="KW-1185">Reference proteome</keyword>
<dbReference type="Gene3D" id="1.25.40.10">
    <property type="entry name" value="Tetratricopeptide repeat domain"/>
    <property type="match status" value="2"/>
</dbReference>
<evidence type="ECO:0000313" key="2">
    <source>
        <dbReference type="EMBL" id="KAJ7767223.1"/>
    </source>
</evidence>
<accession>A0AAD7JL65</accession>
<dbReference type="InterPro" id="IPR011990">
    <property type="entry name" value="TPR-like_helical_dom_sf"/>
</dbReference>
<reference evidence="2" key="1">
    <citation type="submission" date="2023-03" db="EMBL/GenBank/DDBJ databases">
        <title>Massive genome expansion in bonnet fungi (Mycena s.s.) driven by repeated elements and novel gene families across ecological guilds.</title>
        <authorList>
            <consortium name="Lawrence Berkeley National Laboratory"/>
            <person name="Harder C.B."/>
            <person name="Miyauchi S."/>
            <person name="Viragh M."/>
            <person name="Kuo A."/>
            <person name="Thoen E."/>
            <person name="Andreopoulos B."/>
            <person name="Lu D."/>
            <person name="Skrede I."/>
            <person name="Drula E."/>
            <person name="Henrissat B."/>
            <person name="Morin E."/>
            <person name="Kohler A."/>
            <person name="Barry K."/>
            <person name="LaButti K."/>
            <person name="Morin E."/>
            <person name="Salamov A."/>
            <person name="Lipzen A."/>
            <person name="Mereny Z."/>
            <person name="Hegedus B."/>
            <person name="Baldrian P."/>
            <person name="Stursova M."/>
            <person name="Weitz H."/>
            <person name="Taylor A."/>
            <person name="Grigoriev I.V."/>
            <person name="Nagy L.G."/>
            <person name="Martin F."/>
            <person name="Kauserud H."/>
        </authorList>
    </citation>
    <scope>NUCLEOTIDE SEQUENCE</scope>
    <source>
        <strain evidence="2">CBHHK182m</strain>
    </source>
</reference>
<dbReference type="AlphaFoldDB" id="A0AAD7JL65"/>
<dbReference type="EMBL" id="JARKIB010000022">
    <property type="protein sequence ID" value="KAJ7767223.1"/>
    <property type="molecule type" value="Genomic_DNA"/>
</dbReference>
<dbReference type="PANTHER" id="PTHR47691">
    <property type="entry name" value="REGULATOR-RELATED"/>
    <property type="match status" value="1"/>
</dbReference>
<sequence length="885" mass="99201">MQEVVQARHQEVLDIIETLSDSDSASSISKVYSSSSSSNYISMLPAEPKIFHGRETELANILKLFVQGSPQIAVLGAGGIGKTSLSRAVLHHNTITKKYHHNRFFVACDGSANKVELAGVIGAHLGLKPGKDLTQGIIQCLSNAPPTFLILDNLETLWDPVESRKEIEEFLSLLTGITNLALMITMRGAERPAKVQWTHPFLSPLQPLSQDAARKMFLAIADDKHPMEEVDHILDLTGNIPLVISLLAHLVDAEDCSEILSRWEIKKTALMSEGYDKRSNLEISISLSLSSPRITSMPHSQDLLSLLSILPDGLSDVELKQTNFPVEDILGCKVALLRTALAYLDDHKRLKALVPIREYMQNLLPPTDQMIRPLFRHFQELLKLYQKHVGKQSGTLFISRIASNLSNIQNILQNGLHMGHPDLVEIIYCICYLARFSIISGGGDIPLLDQIRPILPQLADPQLEVYVIDGIFNSWTSTSSHSKELAMRAQELFDSFENSDLKCRFHTSLTTYYLNCEQDITMAIHHGKMALFLAQSTGSSKSQFEIQLQFSWIKWALADYMAAQVHAQEAQRLARILGDLYKEASAMRVEAVSWQVLGNYPRVISLVNRAQTLLNLCNLSYGLQAQSLMASLGEVHKLKSEYAEAKSIYEQILQKAIASSDVYLQGFALLNIAEIGMSMGVAKHEIQRQIDHSQTILKVHGGAKLSTACDCVQADLNLREGDMSPLLFCRYLTEMWGRSSEVVSYCLERLGDTSLWKDSHYDMSWSTIFLVHSLKHKEKLGTYKSLQFLGNNFLRQNDEVTAISLFTLALQGFTQMDVHRNRAECIVQLGDTYEKNSDLLEALKLWVIARALFERSSQIKQVQAIDKRLARINRDVKDPQIDPCG</sequence>
<feature type="domain" description="Novel STAND NTPase 1" evidence="1">
    <location>
        <begin position="47"/>
        <end position="188"/>
    </location>
</feature>
<organism evidence="2 3">
    <name type="scientific">Mycena metata</name>
    <dbReference type="NCBI Taxonomy" id="1033252"/>
    <lineage>
        <taxon>Eukaryota</taxon>
        <taxon>Fungi</taxon>
        <taxon>Dikarya</taxon>
        <taxon>Basidiomycota</taxon>
        <taxon>Agaricomycotina</taxon>
        <taxon>Agaricomycetes</taxon>
        <taxon>Agaricomycetidae</taxon>
        <taxon>Agaricales</taxon>
        <taxon>Marasmiineae</taxon>
        <taxon>Mycenaceae</taxon>
        <taxon>Mycena</taxon>
    </lineage>
</organism>
<dbReference type="SUPFAM" id="SSF48452">
    <property type="entry name" value="TPR-like"/>
    <property type="match status" value="2"/>
</dbReference>